<sequence length="148" mass="16745">MQDFSRLYHYSSHITSNCGHDSPVNAEELFNLRHSSTRNIIEWIFGILKNWFSILVIAPHYSMDIQAQLAPALAAIHNFIRLYDPDEILDLVDEAEDIQPGAWIPQRGDLALGPARAVEKALADGKQDGIAQSMWVQYQAELVDRAEQ</sequence>
<dbReference type="AlphaFoldDB" id="A0A0C3GAQ0"/>
<dbReference type="GO" id="GO:0046872">
    <property type="term" value="F:metal ion binding"/>
    <property type="evidence" value="ECO:0007669"/>
    <property type="project" value="UniProtKB-KW"/>
</dbReference>
<evidence type="ECO:0000259" key="3">
    <source>
        <dbReference type="Pfam" id="PF13359"/>
    </source>
</evidence>
<evidence type="ECO:0000313" key="4">
    <source>
        <dbReference type="EMBL" id="KIM87701.1"/>
    </source>
</evidence>
<dbReference type="InParanoid" id="A0A0C3GAQ0"/>
<evidence type="ECO:0000256" key="1">
    <source>
        <dbReference type="ARBA" id="ARBA00001968"/>
    </source>
</evidence>
<keyword evidence="5" id="KW-1185">Reference proteome</keyword>
<dbReference type="Pfam" id="PF13359">
    <property type="entry name" value="DDE_Tnp_4"/>
    <property type="match status" value="1"/>
</dbReference>
<accession>A0A0C3GAQ0</accession>
<gene>
    <name evidence="4" type="ORF">PILCRDRAFT_63771</name>
</gene>
<evidence type="ECO:0000256" key="2">
    <source>
        <dbReference type="ARBA" id="ARBA00022723"/>
    </source>
</evidence>
<name>A0A0C3GAQ0_PILCF</name>
<protein>
    <recommendedName>
        <fullName evidence="3">DDE Tnp4 domain-containing protein</fullName>
    </recommendedName>
</protein>
<dbReference type="InterPro" id="IPR027806">
    <property type="entry name" value="HARBI1_dom"/>
</dbReference>
<reference evidence="4 5" key="1">
    <citation type="submission" date="2014-04" db="EMBL/GenBank/DDBJ databases">
        <authorList>
            <consortium name="DOE Joint Genome Institute"/>
            <person name="Kuo A."/>
            <person name="Tarkka M."/>
            <person name="Buscot F."/>
            <person name="Kohler A."/>
            <person name="Nagy L.G."/>
            <person name="Floudas D."/>
            <person name="Copeland A."/>
            <person name="Barry K.W."/>
            <person name="Cichocki N."/>
            <person name="Veneault-Fourrey C."/>
            <person name="LaButti K."/>
            <person name="Lindquist E.A."/>
            <person name="Lipzen A."/>
            <person name="Lundell T."/>
            <person name="Morin E."/>
            <person name="Murat C."/>
            <person name="Sun H."/>
            <person name="Tunlid A."/>
            <person name="Henrissat B."/>
            <person name="Grigoriev I.V."/>
            <person name="Hibbett D.S."/>
            <person name="Martin F."/>
            <person name="Nordberg H.P."/>
            <person name="Cantor M.N."/>
            <person name="Hua S.X."/>
        </authorList>
    </citation>
    <scope>NUCLEOTIDE SEQUENCE [LARGE SCALE GENOMIC DNA]</scope>
    <source>
        <strain evidence="4 5">F 1598</strain>
    </source>
</reference>
<dbReference type="HOGENOM" id="CLU_040082_4_1_1"/>
<reference evidence="5" key="2">
    <citation type="submission" date="2015-01" db="EMBL/GenBank/DDBJ databases">
        <title>Evolutionary Origins and Diversification of the Mycorrhizal Mutualists.</title>
        <authorList>
            <consortium name="DOE Joint Genome Institute"/>
            <consortium name="Mycorrhizal Genomics Consortium"/>
            <person name="Kohler A."/>
            <person name="Kuo A."/>
            <person name="Nagy L.G."/>
            <person name="Floudas D."/>
            <person name="Copeland A."/>
            <person name="Barry K.W."/>
            <person name="Cichocki N."/>
            <person name="Veneault-Fourrey C."/>
            <person name="LaButti K."/>
            <person name="Lindquist E.A."/>
            <person name="Lipzen A."/>
            <person name="Lundell T."/>
            <person name="Morin E."/>
            <person name="Murat C."/>
            <person name="Riley R."/>
            <person name="Ohm R."/>
            <person name="Sun H."/>
            <person name="Tunlid A."/>
            <person name="Henrissat B."/>
            <person name="Grigoriev I.V."/>
            <person name="Hibbett D.S."/>
            <person name="Martin F."/>
        </authorList>
    </citation>
    <scope>NUCLEOTIDE SEQUENCE [LARGE SCALE GENOMIC DNA]</scope>
    <source>
        <strain evidence="5">F 1598</strain>
    </source>
</reference>
<dbReference type="EMBL" id="KN832979">
    <property type="protein sequence ID" value="KIM87701.1"/>
    <property type="molecule type" value="Genomic_DNA"/>
</dbReference>
<dbReference type="Proteomes" id="UP000054166">
    <property type="component" value="Unassembled WGS sequence"/>
</dbReference>
<keyword evidence="2" id="KW-0479">Metal-binding</keyword>
<organism evidence="4 5">
    <name type="scientific">Piloderma croceum (strain F 1598)</name>
    <dbReference type="NCBI Taxonomy" id="765440"/>
    <lineage>
        <taxon>Eukaryota</taxon>
        <taxon>Fungi</taxon>
        <taxon>Dikarya</taxon>
        <taxon>Basidiomycota</taxon>
        <taxon>Agaricomycotina</taxon>
        <taxon>Agaricomycetes</taxon>
        <taxon>Agaricomycetidae</taxon>
        <taxon>Atheliales</taxon>
        <taxon>Atheliaceae</taxon>
        <taxon>Piloderma</taxon>
    </lineage>
</organism>
<dbReference type="OrthoDB" id="1681765at2759"/>
<proteinExistence type="predicted"/>
<feature type="domain" description="DDE Tnp4" evidence="3">
    <location>
        <begin position="24"/>
        <end position="78"/>
    </location>
</feature>
<dbReference type="STRING" id="765440.A0A0C3GAQ0"/>
<evidence type="ECO:0000313" key="5">
    <source>
        <dbReference type="Proteomes" id="UP000054166"/>
    </source>
</evidence>
<comment type="cofactor">
    <cofactor evidence="1">
        <name>a divalent metal cation</name>
        <dbReference type="ChEBI" id="CHEBI:60240"/>
    </cofactor>
</comment>